<evidence type="ECO:0000313" key="3">
    <source>
        <dbReference type="Proteomes" id="UP001438707"/>
    </source>
</evidence>
<name>A0AAW1R0E5_9CHLO</name>
<protein>
    <submittedName>
        <fullName evidence="2">Uncharacterized protein</fullName>
    </submittedName>
</protein>
<keyword evidence="3" id="KW-1185">Reference proteome</keyword>
<dbReference type="AlphaFoldDB" id="A0AAW1R0E5"/>
<gene>
    <name evidence="2" type="ORF">WJX74_004379</name>
</gene>
<dbReference type="EMBL" id="JALJOS010000019">
    <property type="protein sequence ID" value="KAK9827038.1"/>
    <property type="molecule type" value="Genomic_DNA"/>
</dbReference>
<evidence type="ECO:0000256" key="1">
    <source>
        <dbReference type="SAM" id="MobiDB-lite"/>
    </source>
</evidence>
<proteinExistence type="predicted"/>
<comment type="caution">
    <text evidence="2">The sequence shown here is derived from an EMBL/GenBank/DDBJ whole genome shotgun (WGS) entry which is preliminary data.</text>
</comment>
<feature type="region of interest" description="Disordered" evidence="1">
    <location>
        <begin position="212"/>
        <end position="253"/>
    </location>
</feature>
<feature type="compositionally biased region" description="Polar residues" evidence="1">
    <location>
        <begin position="213"/>
        <end position="225"/>
    </location>
</feature>
<accession>A0AAW1R0E5</accession>
<sequence>MGLGEAPVAGLYWVKDEQRVLYIYGVRFDPVKNVYACTHAGLWLSMMGGTHMYVNLGGFHDISPEEARRFKPLPVPSCLIGQGPLSTAARVVLEDLAGLPEVNETAVADHLSRMACRIKPLRFLQTWWRKTVGDWYEAETLPEWLASRLADLPMEHLQGRFWDSSWEGACLTRCRRTLLRALARKSRCRRAPYVCFETGFPCPTDLHVPDAQAANTRSSSSQATSPWPKKTRSELQSPRPAQAQAKTPMPKASPSLTEILMALPTPAPEFSLEMQMRTPGSARQGLGQGQAMIERIRDIFQRAEQASHDLNEALTDLSAVLDTPRGLSFCF</sequence>
<reference evidence="2 3" key="1">
    <citation type="journal article" date="2024" name="Nat. Commun.">
        <title>Phylogenomics reveals the evolutionary origins of lichenization in chlorophyte algae.</title>
        <authorList>
            <person name="Puginier C."/>
            <person name="Libourel C."/>
            <person name="Otte J."/>
            <person name="Skaloud P."/>
            <person name="Haon M."/>
            <person name="Grisel S."/>
            <person name="Petersen M."/>
            <person name="Berrin J.G."/>
            <person name="Delaux P.M."/>
            <person name="Dal Grande F."/>
            <person name="Keller J."/>
        </authorList>
    </citation>
    <scope>NUCLEOTIDE SEQUENCE [LARGE SCALE GENOMIC DNA]</scope>
    <source>
        <strain evidence="2 3">SAG 2145</strain>
    </source>
</reference>
<evidence type="ECO:0000313" key="2">
    <source>
        <dbReference type="EMBL" id="KAK9827038.1"/>
    </source>
</evidence>
<dbReference type="Proteomes" id="UP001438707">
    <property type="component" value="Unassembled WGS sequence"/>
</dbReference>
<organism evidence="2 3">
    <name type="scientific">Apatococcus lobatus</name>
    <dbReference type="NCBI Taxonomy" id="904363"/>
    <lineage>
        <taxon>Eukaryota</taxon>
        <taxon>Viridiplantae</taxon>
        <taxon>Chlorophyta</taxon>
        <taxon>core chlorophytes</taxon>
        <taxon>Trebouxiophyceae</taxon>
        <taxon>Chlorellales</taxon>
        <taxon>Chlorellaceae</taxon>
        <taxon>Apatococcus</taxon>
    </lineage>
</organism>